<gene>
    <name evidence="4" type="ORF">ACFO0S_10290</name>
</gene>
<name>A0ABV8UYD6_9BACL</name>
<dbReference type="InterPro" id="IPR002123">
    <property type="entry name" value="Plipid/glycerol_acylTrfase"/>
</dbReference>
<accession>A0ABV8UYD6</accession>
<protein>
    <submittedName>
        <fullName evidence="4">Lysophospholipid acyltransferase family protein</fullName>
    </submittedName>
</protein>
<dbReference type="PANTHER" id="PTHR10434">
    <property type="entry name" value="1-ACYL-SN-GLYCEROL-3-PHOSPHATE ACYLTRANSFERASE"/>
    <property type="match status" value="1"/>
</dbReference>
<dbReference type="CDD" id="cd06551">
    <property type="entry name" value="LPLAT"/>
    <property type="match status" value="1"/>
</dbReference>
<dbReference type="SMART" id="SM00563">
    <property type="entry name" value="PlsC"/>
    <property type="match status" value="1"/>
</dbReference>
<organism evidence="4 5">
    <name type="scientific">Chryseomicrobium palamuruense</name>
    <dbReference type="NCBI Taxonomy" id="682973"/>
    <lineage>
        <taxon>Bacteria</taxon>
        <taxon>Bacillati</taxon>
        <taxon>Bacillota</taxon>
        <taxon>Bacilli</taxon>
        <taxon>Bacillales</taxon>
        <taxon>Caryophanaceae</taxon>
        <taxon>Chryseomicrobium</taxon>
    </lineage>
</organism>
<reference evidence="5" key="1">
    <citation type="journal article" date="2019" name="Int. J. Syst. Evol. Microbiol.">
        <title>The Global Catalogue of Microorganisms (GCM) 10K type strain sequencing project: providing services to taxonomists for standard genome sequencing and annotation.</title>
        <authorList>
            <consortium name="The Broad Institute Genomics Platform"/>
            <consortium name="The Broad Institute Genome Sequencing Center for Infectious Disease"/>
            <person name="Wu L."/>
            <person name="Ma J."/>
        </authorList>
    </citation>
    <scope>NUCLEOTIDE SEQUENCE [LARGE SCALE GENOMIC DNA]</scope>
    <source>
        <strain evidence="5">CCUG 50353</strain>
    </source>
</reference>
<evidence type="ECO:0000259" key="3">
    <source>
        <dbReference type="SMART" id="SM00563"/>
    </source>
</evidence>
<proteinExistence type="predicted"/>
<evidence type="ECO:0000256" key="2">
    <source>
        <dbReference type="ARBA" id="ARBA00023315"/>
    </source>
</evidence>
<keyword evidence="1" id="KW-0808">Transferase</keyword>
<keyword evidence="5" id="KW-1185">Reference proteome</keyword>
<feature type="domain" description="Phospholipid/glycerol acyltransferase" evidence="3">
    <location>
        <begin position="41"/>
        <end position="158"/>
    </location>
</feature>
<sequence>MIRANRKRWFEAIMRQITHRQLRSHFHTIYWKGEDPYPSPAIYIANHSSWWDGLLYFHLRHTVIDRVVYILMHEEGLKKFWYFQWIGAYSVKKTSRRDIVEALSYSKQLLKEGKSIWIFPQGDEYHQEKRPLKLETGVGHLASQLPKVPIIPLTFYYSYGHHQKGEVAIQGGSPVYFHDLEGETRKQKTEALERLLEQQLNQVRQDVIHEQVEDYIKI</sequence>
<evidence type="ECO:0000313" key="5">
    <source>
        <dbReference type="Proteomes" id="UP001595733"/>
    </source>
</evidence>
<dbReference type="EMBL" id="JBHSEF010000023">
    <property type="protein sequence ID" value="MFC4355438.1"/>
    <property type="molecule type" value="Genomic_DNA"/>
</dbReference>
<dbReference type="SUPFAM" id="SSF69593">
    <property type="entry name" value="Glycerol-3-phosphate (1)-acyltransferase"/>
    <property type="match status" value="1"/>
</dbReference>
<dbReference type="GO" id="GO:0016746">
    <property type="term" value="F:acyltransferase activity"/>
    <property type="evidence" value="ECO:0007669"/>
    <property type="project" value="UniProtKB-KW"/>
</dbReference>
<dbReference type="RefSeq" id="WP_378141918.1">
    <property type="nucleotide sequence ID" value="NZ_JBHSEF010000023.1"/>
</dbReference>
<evidence type="ECO:0000256" key="1">
    <source>
        <dbReference type="ARBA" id="ARBA00022679"/>
    </source>
</evidence>
<dbReference type="Proteomes" id="UP001595733">
    <property type="component" value="Unassembled WGS sequence"/>
</dbReference>
<dbReference type="Pfam" id="PF01553">
    <property type="entry name" value="Acyltransferase"/>
    <property type="match status" value="1"/>
</dbReference>
<keyword evidence="2 4" id="KW-0012">Acyltransferase</keyword>
<dbReference type="PANTHER" id="PTHR10434:SF11">
    <property type="entry name" value="1-ACYL-SN-GLYCEROL-3-PHOSPHATE ACYLTRANSFERASE"/>
    <property type="match status" value="1"/>
</dbReference>
<evidence type="ECO:0000313" key="4">
    <source>
        <dbReference type="EMBL" id="MFC4355438.1"/>
    </source>
</evidence>
<comment type="caution">
    <text evidence="4">The sequence shown here is derived from an EMBL/GenBank/DDBJ whole genome shotgun (WGS) entry which is preliminary data.</text>
</comment>